<dbReference type="InterPro" id="IPR008979">
    <property type="entry name" value="Galactose-bd-like_sf"/>
</dbReference>
<dbReference type="EMBL" id="CP002903">
    <property type="protein sequence ID" value="AEJ61963.1"/>
    <property type="molecule type" value="Genomic_DNA"/>
</dbReference>
<dbReference type="GO" id="GO:0005975">
    <property type="term" value="P:carbohydrate metabolic process"/>
    <property type="evidence" value="ECO:0007669"/>
    <property type="project" value="TreeGrafter"/>
</dbReference>
<evidence type="ECO:0000256" key="1">
    <source>
        <dbReference type="ARBA" id="ARBA00022801"/>
    </source>
</evidence>
<dbReference type="STRING" id="869211.Spith_1703"/>
<gene>
    <name evidence="3" type="ordered locus">Spith_1703</name>
</gene>
<dbReference type="InterPro" id="IPR036514">
    <property type="entry name" value="SGNH_hydro_sf"/>
</dbReference>
<name>G0GBV2_WINT7</name>
<dbReference type="InterPro" id="IPR039329">
    <property type="entry name" value="SIAE"/>
</dbReference>
<dbReference type="Pfam" id="PF03629">
    <property type="entry name" value="SASA"/>
    <property type="match status" value="2"/>
</dbReference>
<dbReference type="HOGENOM" id="CLU_015150_2_0_12"/>
<keyword evidence="4" id="KW-1185">Reference proteome</keyword>
<dbReference type="PANTHER" id="PTHR22901:SF0">
    <property type="entry name" value="SIALATE O-ACETYLESTERASE"/>
    <property type="match status" value="1"/>
</dbReference>
<accession>G0GBV2</accession>
<dbReference type="Gene3D" id="2.60.120.260">
    <property type="entry name" value="Galactose-binding domain-like"/>
    <property type="match status" value="1"/>
</dbReference>
<dbReference type="Gene3D" id="3.40.50.1110">
    <property type="entry name" value="SGNH hydrolase"/>
    <property type="match status" value="2"/>
</dbReference>
<dbReference type="AlphaFoldDB" id="G0GBV2"/>
<dbReference type="SUPFAM" id="SSF52266">
    <property type="entry name" value="SGNH hydrolase"/>
    <property type="match status" value="1"/>
</dbReference>
<dbReference type="SUPFAM" id="SSF49785">
    <property type="entry name" value="Galactose-binding domain-like"/>
    <property type="match status" value="1"/>
</dbReference>
<proteinExistence type="predicted"/>
<evidence type="ECO:0000259" key="2">
    <source>
        <dbReference type="Pfam" id="PF03629"/>
    </source>
</evidence>
<keyword evidence="1" id="KW-0378">Hydrolase</keyword>
<dbReference type="GO" id="GO:0001681">
    <property type="term" value="F:sialate O-acetylesterase activity"/>
    <property type="evidence" value="ECO:0007669"/>
    <property type="project" value="InterPro"/>
</dbReference>
<organism evidence="3 4">
    <name type="scientific">Winmispira thermophila (strain ATCC 700085 / DSM 6578 / Z-1203)</name>
    <name type="common">Spirochaeta thermophila</name>
    <dbReference type="NCBI Taxonomy" id="869211"/>
    <lineage>
        <taxon>Bacteria</taxon>
        <taxon>Pseudomonadati</taxon>
        <taxon>Spirochaetota</taxon>
        <taxon>Spirochaetia</taxon>
        <taxon>Winmispirales</taxon>
        <taxon>Winmispiraceae</taxon>
        <taxon>Winmispira</taxon>
    </lineage>
</organism>
<dbReference type="PANTHER" id="PTHR22901">
    <property type="entry name" value="SIALATE O-ACETYLESTERASE"/>
    <property type="match status" value="1"/>
</dbReference>
<dbReference type="KEGG" id="stq:Spith_1703"/>
<protein>
    <recommendedName>
        <fullName evidence="2">Sialate O-acetylesterase domain-containing protein</fullName>
    </recommendedName>
</protein>
<sequence>MAECVCSPLMSDGMVFQRGVPLRVWGRALPGERVEVRFRGHVAEGWASPTGEWEVELPPQDAGGPFSLEVRCGEERQVVRDVLVGDVWLLGGQSNMELPVRRTLDLFGEEVRDARCPFIREFVVPLRHHFHGPLCDLEGGSWKEVTPETVLEFGALGYFFARHLYERYGVPIGLVRAAAGGTPIEAWLAEEVLEAYGVYREELARCKDDAFLRALLAENARGIEQWHAELSRTDEGLLSRPPWWSEDYDDRGWEEHLIPGVWDGPPLGGFCGSIWFRREVLLPVSPEGGALLRLGTIIDADEVYVNGVAVGSTGYRYPPRTYPIPEGVLRKGRNLIAVRVVVHRGHGGFVPGKAYRLEYEGGRLELSGVWKRRIGVEMPPCEEQIFPQYKPAGLYNGMIAPLRRFPIRGVLWCQGESNTARPHGYAALLADLISLWRRTWGRDDLPFLYVQLANFEPFPWEQGRGLWPVLREEQRKALRVPRTAMVVTIDAGESNDLHPQDKKTVGERLALCARALSYGEEITYQGPLAREVVKEGDALIVVFDHVDGGLLAKGDVLEGFELRTPDGRWVPAQATLVDGAVKVRHPEVPAPTAVRYAWADAPVASLYNRAGLPASPFVLELG</sequence>
<feature type="domain" description="Sialate O-acetylesterase" evidence="2">
    <location>
        <begin position="85"/>
        <end position="208"/>
    </location>
</feature>
<evidence type="ECO:0000313" key="3">
    <source>
        <dbReference type="EMBL" id="AEJ61963.1"/>
    </source>
</evidence>
<dbReference type="Proteomes" id="UP000007254">
    <property type="component" value="Chromosome"/>
</dbReference>
<dbReference type="InterPro" id="IPR005181">
    <property type="entry name" value="SASA"/>
</dbReference>
<reference evidence="3 4" key="1">
    <citation type="submission" date="2011-06" db="EMBL/GenBank/DDBJ databases">
        <title>The complete genome of Spirochaeta thermophila DSM 6578.</title>
        <authorList>
            <consortium name="US DOE Joint Genome Institute (JGI-PGF)"/>
            <person name="Lucas S."/>
            <person name="Lapidus A."/>
            <person name="Bruce D."/>
            <person name="Goodwin L."/>
            <person name="Pitluck S."/>
            <person name="Peters L."/>
            <person name="Kyrpides N."/>
            <person name="Mavromatis K."/>
            <person name="Ivanova N."/>
            <person name="Mikailova N."/>
            <person name="Pagani I."/>
            <person name="Chertkov O."/>
            <person name="Detter J.C."/>
            <person name="Tapia R."/>
            <person name="Han C."/>
            <person name="Land M."/>
            <person name="Hauser L."/>
            <person name="Markowitz V."/>
            <person name="Cheng J.-F."/>
            <person name="Hugenholtz P."/>
            <person name="Woyke T."/>
            <person name="Wu D."/>
            <person name="Spring S."/>
            <person name="Merkhoffer B."/>
            <person name="Schneider S."/>
            <person name="Klenk H.-P."/>
            <person name="Eisen J.A."/>
        </authorList>
    </citation>
    <scope>NUCLEOTIDE SEQUENCE [LARGE SCALE GENOMIC DNA]</scope>
    <source>
        <strain evidence="4">ATCC 700085 / DSM 6578 / Z-1203</strain>
    </source>
</reference>
<evidence type="ECO:0000313" key="4">
    <source>
        <dbReference type="Proteomes" id="UP000007254"/>
    </source>
</evidence>
<feature type="domain" description="Sialate O-acetylesterase" evidence="2">
    <location>
        <begin position="393"/>
        <end position="510"/>
    </location>
</feature>